<reference evidence="3" key="1">
    <citation type="journal article" date="2014" name="Int. J. Syst. Evol. Microbiol.">
        <title>Complete genome of a new Firmicutes species belonging to the dominant human colonic microbiota ('Ruminococcus bicirculans') reveals two chromosomes and a selective capacity to utilize plant glucans.</title>
        <authorList>
            <consortium name="NISC Comparative Sequencing Program"/>
            <person name="Wegmann U."/>
            <person name="Louis P."/>
            <person name="Goesmann A."/>
            <person name="Henrissat B."/>
            <person name="Duncan S.H."/>
            <person name="Flint H.J."/>
        </authorList>
    </citation>
    <scope>NUCLEOTIDE SEQUENCE</scope>
    <source>
        <strain evidence="3">NBRC 103408</strain>
    </source>
</reference>
<feature type="transmembrane region" description="Helical" evidence="1">
    <location>
        <begin position="108"/>
        <end position="124"/>
    </location>
</feature>
<dbReference type="InterPro" id="IPR000620">
    <property type="entry name" value="EamA_dom"/>
</dbReference>
<dbReference type="Pfam" id="PF00892">
    <property type="entry name" value="EamA"/>
    <property type="match status" value="2"/>
</dbReference>
<feature type="transmembrane region" description="Helical" evidence="1">
    <location>
        <begin position="221"/>
        <end position="240"/>
    </location>
</feature>
<feature type="transmembrane region" description="Helical" evidence="1">
    <location>
        <begin position="246"/>
        <end position="263"/>
    </location>
</feature>
<accession>A0ABQ5U2Q7</accession>
<evidence type="ECO:0000256" key="1">
    <source>
        <dbReference type="SAM" id="Phobius"/>
    </source>
</evidence>
<feature type="domain" description="EamA" evidence="2">
    <location>
        <begin position="11"/>
        <end position="124"/>
    </location>
</feature>
<dbReference type="InterPro" id="IPR037185">
    <property type="entry name" value="EmrE-like"/>
</dbReference>
<comment type="caution">
    <text evidence="3">The sequence shown here is derived from an EMBL/GenBank/DDBJ whole genome shotgun (WGS) entry which is preliminary data.</text>
</comment>
<keyword evidence="1" id="KW-0812">Transmembrane</keyword>
<feature type="transmembrane region" description="Helical" evidence="1">
    <location>
        <begin position="130"/>
        <end position="150"/>
    </location>
</feature>
<dbReference type="PANTHER" id="PTHR22911:SF103">
    <property type="entry name" value="BLR2811 PROTEIN"/>
    <property type="match status" value="1"/>
</dbReference>
<feature type="transmembrane region" description="Helical" evidence="1">
    <location>
        <begin position="20"/>
        <end position="40"/>
    </location>
</feature>
<feature type="transmembrane region" description="Helical" evidence="1">
    <location>
        <begin position="60"/>
        <end position="78"/>
    </location>
</feature>
<feature type="transmembrane region" description="Helical" evidence="1">
    <location>
        <begin position="84"/>
        <end position="101"/>
    </location>
</feature>
<keyword evidence="1" id="KW-0472">Membrane</keyword>
<dbReference type="PANTHER" id="PTHR22911">
    <property type="entry name" value="ACYL-MALONYL CONDENSING ENZYME-RELATED"/>
    <property type="match status" value="1"/>
</dbReference>
<gene>
    <name evidence="3" type="ORF">GCM10007924_06910</name>
</gene>
<dbReference type="Proteomes" id="UP001161409">
    <property type="component" value="Unassembled WGS sequence"/>
</dbReference>
<evidence type="ECO:0000259" key="2">
    <source>
        <dbReference type="Pfam" id="PF00892"/>
    </source>
</evidence>
<feature type="transmembrane region" description="Helical" evidence="1">
    <location>
        <begin position="191"/>
        <end position="209"/>
    </location>
</feature>
<evidence type="ECO:0000313" key="4">
    <source>
        <dbReference type="Proteomes" id="UP001161409"/>
    </source>
</evidence>
<keyword evidence="4" id="KW-1185">Reference proteome</keyword>
<feature type="domain" description="EamA" evidence="2">
    <location>
        <begin position="133"/>
        <end position="259"/>
    </location>
</feature>
<feature type="transmembrane region" description="Helical" evidence="1">
    <location>
        <begin position="162"/>
        <end position="185"/>
    </location>
</feature>
<dbReference type="SUPFAM" id="SSF103481">
    <property type="entry name" value="Multidrug resistance efflux transporter EmrE"/>
    <property type="match status" value="2"/>
</dbReference>
<proteinExistence type="predicted"/>
<evidence type="ECO:0000313" key="3">
    <source>
        <dbReference type="EMBL" id="GLQ05470.1"/>
    </source>
</evidence>
<organism evidence="3 4">
    <name type="scientific">Sneathiella chinensis</name>
    <dbReference type="NCBI Taxonomy" id="349750"/>
    <lineage>
        <taxon>Bacteria</taxon>
        <taxon>Pseudomonadati</taxon>
        <taxon>Pseudomonadota</taxon>
        <taxon>Alphaproteobacteria</taxon>
        <taxon>Sneathiellales</taxon>
        <taxon>Sneathiellaceae</taxon>
        <taxon>Sneathiella</taxon>
    </lineage>
</organism>
<reference evidence="3" key="2">
    <citation type="submission" date="2023-01" db="EMBL/GenBank/DDBJ databases">
        <title>Draft genome sequence of Sneathiella chinensis strain NBRC 103408.</title>
        <authorList>
            <person name="Sun Q."/>
            <person name="Mori K."/>
        </authorList>
    </citation>
    <scope>NUCLEOTIDE SEQUENCE</scope>
    <source>
        <strain evidence="3">NBRC 103408</strain>
    </source>
</reference>
<protein>
    <recommendedName>
        <fullName evidence="2">EamA domain-containing protein</fullName>
    </recommendedName>
</protein>
<keyword evidence="1" id="KW-1133">Transmembrane helix</keyword>
<dbReference type="EMBL" id="BSNF01000001">
    <property type="protein sequence ID" value="GLQ05470.1"/>
    <property type="molecule type" value="Genomic_DNA"/>
</dbReference>
<name>A0ABQ5U2Q7_9PROT</name>
<sequence length="280" mass="30733">MLLVPLMDGTAKILVADYPVAQVVWGRYAFNLLTLLPLFLLLRQRLRFSRTRFSLQLSRALFLLGDTALFFAALFFIPLANGKAVFFASPLIMTALAPLMLGERVGRHRWAAVLIGFTGTLFILKPEASGLSIGYALALGSAFLYALYLLMTRKLSSSAPPLMSLLYTALFGTLIMSLFLPFHWVMPDGRGWALLVATGALGTISHFCIIKALEIGSASQLAPFSYAEIISATLFGLVVFGNFPDMATWTGISIVVASGLYILHRENRRQRPEQETSTST</sequence>